<dbReference type="RefSeq" id="WP_055059131.1">
    <property type="nucleotide sequence ID" value="NZ_CZBP01000001.1"/>
</dbReference>
<proteinExistence type="predicted"/>
<dbReference type="InterPro" id="IPR025466">
    <property type="entry name" value="DUF4317"/>
</dbReference>
<dbReference type="EMBL" id="CZBP01000001">
    <property type="protein sequence ID" value="CUP59269.1"/>
    <property type="molecule type" value="Genomic_DNA"/>
</dbReference>
<evidence type="ECO:0000313" key="2">
    <source>
        <dbReference type="Proteomes" id="UP000095762"/>
    </source>
</evidence>
<gene>
    <name evidence="1" type="ORF">ERS852569_00093</name>
</gene>
<evidence type="ECO:0008006" key="3">
    <source>
        <dbReference type="Google" id="ProtNLM"/>
    </source>
</evidence>
<dbReference type="AlphaFoldDB" id="A0A174PMY9"/>
<name>A0A174PMY9_9FIRM</name>
<dbReference type="Pfam" id="PF14199">
    <property type="entry name" value="DUF4317"/>
    <property type="match status" value="1"/>
</dbReference>
<evidence type="ECO:0000313" key="1">
    <source>
        <dbReference type="EMBL" id="CUP59269.1"/>
    </source>
</evidence>
<organism evidence="1 2">
    <name type="scientific">Blautia obeum</name>
    <dbReference type="NCBI Taxonomy" id="40520"/>
    <lineage>
        <taxon>Bacteria</taxon>
        <taxon>Bacillati</taxon>
        <taxon>Bacillota</taxon>
        <taxon>Clostridia</taxon>
        <taxon>Lachnospirales</taxon>
        <taxon>Lachnospiraceae</taxon>
        <taxon>Blautia</taxon>
    </lineage>
</organism>
<accession>A0A174PMY9</accession>
<dbReference type="Proteomes" id="UP000095762">
    <property type="component" value="Unassembled WGS sequence"/>
</dbReference>
<sequence length="368" mass="41230">MNKKEIAEIKKQYKPEYSCIGKIAGCYVDKDKNKVLSFNISPFELPEEELEKYFDILKSSLTGKIGGKLFNMEFPLKQEAEGGTQDAFCKLLNSKMDEGLLDAFYDRVMETYDNPESYLILAAEGTYDIPGKGMDEDTIPDASEEVYHFLHICFCPAKFDKPELCYDPEKSCISDRKKGWVIGKPDNGILFPAFNDRGTDLHAALYYGKSCKCLRRDFARELTGCLLPLNSEEQLSSFKKMAEKLNCDYDQAEKIQTMLFDIAGSNADSVMPASVNKKEMMALLSDCGISDTEDAADVFDSTVGEDGALVLENILPKKVHIETAGVSIEVDPERAQIVKRQKIDGREYLMIPIETGTEVSGVSVKKYK</sequence>
<reference evidence="1 2" key="1">
    <citation type="submission" date="2015-09" db="EMBL/GenBank/DDBJ databases">
        <authorList>
            <consortium name="Pathogen Informatics"/>
        </authorList>
    </citation>
    <scope>NUCLEOTIDE SEQUENCE [LARGE SCALE GENOMIC DNA]</scope>
    <source>
        <strain evidence="1 2">2789STDY5834957</strain>
    </source>
</reference>
<protein>
    <recommendedName>
        <fullName evidence="3">DUF4317 family protein</fullName>
    </recommendedName>
</protein>